<dbReference type="Proteomes" id="UP000585474">
    <property type="component" value="Unassembled WGS sequence"/>
</dbReference>
<feature type="compositionally biased region" description="Basic residues" evidence="6">
    <location>
        <begin position="313"/>
        <end position="322"/>
    </location>
</feature>
<comment type="caution">
    <text evidence="8">The sequence shown here is derived from an EMBL/GenBank/DDBJ whole genome shotgun (WGS) entry which is preliminary data.</text>
</comment>
<dbReference type="InterPro" id="IPR011598">
    <property type="entry name" value="bHLH_dom"/>
</dbReference>
<dbReference type="Gene3D" id="4.10.280.10">
    <property type="entry name" value="Helix-loop-helix DNA-binding domain"/>
    <property type="match status" value="1"/>
</dbReference>
<keyword evidence="2" id="KW-0805">Transcription regulation</keyword>
<sequence length="467" mass="52844">MPKLLLPIFSLRSSCPTNRLRDGILELFRWVFEESRVSGIIRGGSSSSSSLVLDGERGELVKAMVRPVQKGVKAEKALEALRNHSEAEKRRRERINGHLTSLRSLIPDTNKMDKASLLAEVLNHLKELRRNAAEATKSILVPMDIDEVRVEQHDGGSDGDSCAIRASLCCDFKHEILSDLRQALDALHLKTVRAEIATFGGRMIYVFVITCCKDGNIDDNERCRLLASSIRHTMRSVLDKFYASEEISSRSTLSNKRRRVPFFESSNLSSLEDLCYVVVKIWASNQQSILLGFLGTGPRTIKGRPAQTNRNKGPGRGRSKPLRRGDQTKAMIADGVMGRVHGSRRDPRKDEYGKISRRYRRHNWKDGHLENRILVEMESLEMEILSTLPRPMARRRQYFNSDQLMSILMVALASSVETAWRGSMDSFYLGQEGSEIAFGILMWRWNFIGLRSGDVHCLPWGEASQVI</sequence>
<dbReference type="GO" id="GO:0003677">
    <property type="term" value="F:DNA binding"/>
    <property type="evidence" value="ECO:0007669"/>
    <property type="project" value="UniProtKB-KW"/>
</dbReference>
<dbReference type="PROSITE" id="PS50888">
    <property type="entry name" value="BHLH"/>
    <property type="match status" value="1"/>
</dbReference>
<evidence type="ECO:0000313" key="8">
    <source>
        <dbReference type="EMBL" id="GFS45603.1"/>
    </source>
</evidence>
<accession>A0A7J0DYT1</accession>
<keyword evidence="9" id="KW-1185">Reference proteome</keyword>
<dbReference type="GO" id="GO:0003700">
    <property type="term" value="F:DNA-binding transcription factor activity"/>
    <property type="evidence" value="ECO:0007669"/>
    <property type="project" value="InterPro"/>
</dbReference>
<dbReference type="GO" id="GO:0046983">
    <property type="term" value="F:protein dimerization activity"/>
    <property type="evidence" value="ECO:0007669"/>
    <property type="project" value="InterPro"/>
</dbReference>
<dbReference type="EMBL" id="BJWL01000453">
    <property type="protein sequence ID" value="GFS45603.1"/>
    <property type="molecule type" value="Genomic_DNA"/>
</dbReference>
<dbReference type="AlphaFoldDB" id="A0A7J0DYT1"/>
<evidence type="ECO:0000256" key="5">
    <source>
        <dbReference type="ARBA" id="ARBA00023242"/>
    </source>
</evidence>
<evidence type="ECO:0000256" key="1">
    <source>
        <dbReference type="ARBA" id="ARBA00004123"/>
    </source>
</evidence>
<dbReference type="SUPFAM" id="SSF47459">
    <property type="entry name" value="HLH, helix-loop-helix DNA-binding domain"/>
    <property type="match status" value="1"/>
</dbReference>
<proteinExistence type="predicted"/>
<dbReference type="PANTHER" id="PTHR45844:SF3">
    <property type="entry name" value="BHLH DOMAIN-CONTAINING PROTEIN"/>
    <property type="match status" value="1"/>
</dbReference>
<evidence type="ECO:0000259" key="7">
    <source>
        <dbReference type="PROSITE" id="PS50888"/>
    </source>
</evidence>
<dbReference type="InterPro" id="IPR045847">
    <property type="entry name" value="AIG1-like"/>
</dbReference>
<dbReference type="CDD" id="cd11455">
    <property type="entry name" value="bHLH_AtAIG1_like"/>
    <property type="match status" value="1"/>
</dbReference>
<evidence type="ECO:0000256" key="4">
    <source>
        <dbReference type="ARBA" id="ARBA00023163"/>
    </source>
</evidence>
<dbReference type="PANTHER" id="PTHR45844">
    <property type="entry name" value="TRANSCRIPTION FACTOR BHLH30"/>
    <property type="match status" value="1"/>
</dbReference>
<keyword evidence="4" id="KW-0804">Transcription</keyword>
<dbReference type="CDD" id="cd04873">
    <property type="entry name" value="ACT_UUR-ACR-like"/>
    <property type="match status" value="1"/>
</dbReference>
<dbReference type="InterPro" id="IPR036638">
    <property type="entry name" value="HLH_DNA-bd_sf"/>
</dbReference>
<gene>
    <name evidence="8" type="ORF">Acr_00g0097000</name>
</gene>
<evidence type="ECO:0000256" key="3">
    <source>
        <dbReference type="ARBA" id="ARBA00023125"/>
    </source>
</evidence>
<evidence type="ECO:0000256" key="2">
    <source>
        <dbReference type="ARBA" id="ARBA00023015"/>
    </source>
</evidence>
<dbReference type="GO" id="GO:0005634">
    <property type="term" value="C:nucleus"/>
    <property type="evidence" value="ECO:0007669"/>
    <property type="project" value="UniProtKB-SubCell"/>
</dbReference>
<reference evidence="9" key="1">
    <citation type="submission" date="2019-07" db="EMBL/GenBank/DDBJ databases">
        <title>De Novo Assembly of kiwifruit Actinidia rufa.</title>
        <authorList>
            <person name="Sugita-Konishi S."/>
            <person name="Sato K."/>
            <person name="Mori E."/>
            <person name="Abe Y."/>
            <person name="Kisaki G."/>
            <person name="Hamano K."/>
            <person name="Suezawa K."/>
            <person name="Otani M."/>
            <person name="Fukuda T."/>
            <person name="Manabe T."/>
            <person name="Gomi K."/>
            <person name="Tabuchi M."/>
            <person name="Akimitsu K."/>
            <person name="Kataoka I."/>
        </authorList>
    </citation>
    <scope>NUCLEOTIDE SEQUENCE [LARGE SCALE GENOMIC DNA]</scope>
    <source>
        <strain evidence="9">cv. Fuchu</strain>
    </source>
</reference>
<feature type="region of interest" description="Disordered" evidence="6">
    <location>
        <begin position="301"/>
        <end position="327"/>
    </location>
</feature>
<protein>
    <submittedName>
        <fullName evidence="8">Basic helix-loop-helix (BHLH) DNA-binding superfamily protein</fullName>
    </submittedName>
</protein>
<comment type="subcellular location">
    <subcellularLocation>
        <location evidence="1">Nucleus</location>
    </subcellularLocation>
</comment>
<dbReference type="OrthoDB" id="71302at2759"/>
<feature type="domain" description="BHLH" evidence="7">
    <location>
        <begin position="79"/>
        <end position="128"/>
    </location>
</feature>
<organism evidence="8 9">
    <name type="scientific">Actinidia rufa</name>
    <dbReference type="NCBI Taxonomy" id="165716"/>
    <lineage>
        <taxon>Eukaryota</taxon>
        <taxon>Viridiplantae</taxon>
        <taxon>Streptophyta</taxon>
        <taxon>Embryophyta</taxon>
        <taxon>Tracheophyta</taxon>
        <taxon>Spermatophyta</taxon>
        <taxon>Magnoliopsida</taxon>
        <taxon>eudicotyledons</taxon>
        <taxon>Gunneridae</taxon>
        <taxon>Pentapetalae</taxon>
        <taxon>asterids</taxon>
        <taxon>Ericales</taxon>
        <taxon>Actinidiaceae</taxon>
        <taxon>Actinidia</taxon>
    </lineage>
</organism>
<dbReference type="SMART" id="SM00353">
    <property type="entry name" value="HLH"/>
    <property type="match status" value="1"/>
</dbReference>
<keyword evidence="3 8" id="KW-0238">DNA-binding</keyword>
<dbReference type="Pfam" id="PF00010">
    <property type="entry name" value="HLH"/>
    <property type="match status" value="1"/>
</dbReference>
<name>A0A7J0DYT1_9ERIC</name>
<keyword evidence="5" id="KW-0539">Nucleus</keyword>
<evidence type="ECO:0000256" key="6">
    <source>
        <dbReference type="SAM" id="MobiDB-lite"/>
    </source>
</evidence>
<evidence type="ECO:0000313" key="9">
    <source>
        <dbReference type="Proteomes" id="UP000585474"/>
    </source>
</evidence>